<evidence type="ECO:0000259" key="10">
    <source>
        <dbReference type="Pfam" id="PF09377"/>
    </source>
</evidence>
<evidence type="ECO:0000256" key="7">
    <source>
        <dbReference type="ARBA" id="ARBA00049708"/>
    </source>
</evidence>
<dbReference type="InterPro" id="IPR019783">
    <property type="entry name" value="SDO1/SBDS_N"/>
</dbReference>
<name>A0A7S0RQT6_9CHLO</name>
<dbReference type="SUPFAM" id="SSF109728">
    <property type="entry name" value="Hypothetical protein AF0491, middle domain"/>
    <property type="match status" value="1"/>
</dbReference>
<dbReference type="EMBL" id="HBFB01020822">
    <property type="protein sequence ID" value="CAD8684256.1"/>
    <property type="molecule type" value="Transcribed_RNA"/>
</dbReference>
<dbReference type="Gene3D" id="3.30.70.240">
    <property type="match status" value="1"/>
</dbReference>
<evidence type="ECO:0000313" key="12">
    <source>
        <dbReference type="EMBL" id="CAD8684256.1"/>
    </source>
</evidence>
<feature type="region of interest" description="Disordered" evidence="8">
    <location>
        <begin position="258"/>
        <end position="319"/>
    </location>
</feature>
<keyword evidence="6" id="KW-0539">Nucleus</keyword>
<evidence type="ECO:0000259" key="11">
    <source>
        <dbReference type="Pfam" id="PF20268"/>
    </source>
</evidence>
<evidence type="ECO:0000256" key="4">
    <source>
        <dbReference type="ARBA" id="ARBA00022490"/>
    </source>
</evidence>
<gene>
    <name evidence="12" type="ORF">CLEI1391_LOCUS11673</name>
</gene>
<dbReference type="GO" id="GO:0005634">
    <property type="term" value="C:nucleus"/>
    <property type="evidence" value="ECO:0007669"/>
    <property type="project" value="UniProtKB-SubCell"/>
</dbReference>
<accession>A0A7S0RQT6</accession>
<dbReference type="InterPro" id="IPR039100">
    <property type="entry name" value="Sdo1/SBDS-like"/>
</dbReference>
<dbReference type="Pfam" id="PF09377">
    <property type="entry name" value="SBDS_domain_II"/>
    <property type="match status" value="1"/>
</dbReference>
<dbReference type="PROSITE" id="PS01267">
    <property type="entry name" value="UPF0023"/>
    <property type="match status" value="1"/>
</dbReference>
<feature type="domain" description="Ribosome maturation protein SDO1/SBDS N-terminal" evidence="9">
    <location>
        <begin position="17"/>
        <end position="104"/>
    </location>
</feature>
<dbReference type="InterPro" id="IPR037188">
    <property type="entry name" value="Sdo1/SBDS_central_sf"/>
</dbReference>
<evidence type="ECO:0000256" key="2">
    <source>
        <dbReference type="ARBA" id="ARBA00004496"/>
    </source>
</evidence>
<comment type="subunit">
    <text evidence="7">Associates with the 60S ribosomal subunit.</text>
</comment>
<keyword evidence="4" id="KW-0963">Cytoplasm</keyword>
<evidence type="ECO:0000256" key="8">
    <source>
        <dbReference type="SAM" id="MobiDB-lite"/>
    </source>
</evidence>
<dbReference type="Pfam" id="PF20268">
    <property type="entry name" value="SBDS_C"/>
    <property type="match status" value="1"/>
</dbReference>
<dbReference type="PANTHER" id="PTHR10927:SF1">
    <property type="entry name" value="RIBOSOME MATURATION PROTEIN SBDS"/>
    <property type="match status" value="1"/>
</dbReference>
<evidence type="ECO:0000256" key="3">
    <source>
        <dbReference type="ARBA" id="ARBA00007433"/>
    </source>
</evidence>
<dbReference type="GO" id="GO:0005737">
    <property type="term" value="C:cytoplasm"/>
    <property type="evidence" value="ECO:0007669"/>
    <property type="project" value="UniProtKB-SubCell"/>
</dbReference>
<dbReference type="SUPFAM" id="SSF89895">
    <property type="entry name" value="FYSH domain"/>
    <property type="match status" value="1"/>
</dbReference>
<comment type="similarity">
    <text evidence="3">Belongs to the SDO1/SBDS family.</text>
</comment>
<dbReference type="InterPro" id="IPR018023">
    <property type="entry name" value="Ribosome_mat_SBDS_CS"/>
</dbReference>
<organism evidence="12">
    <name type="scientific">Chlamydomonas leiostraca</name>
    <dbReference type="NCBI Taxonomy" id="1034604"/>
    <lineage>
        <taxon>Eukaryota</taxon>
        <taxon>Viridiplantae</taxon>
        <taxon>Chlorophyta</taxon>
        <taxon>core chlorophytes</taxon>
        <taxon>Chlorophyceae</taxon>
        <taxon>CS clade</taxon>
        <taxon>Chlamydomonadales</taxon>
        <taxon>Chlamydomonadaceae</taxon>
        <taxon>Chlamydomonas</taxon>
    </lineage>
</organism>
<dbReference type="InterPro" id="IPR018978">
    <property type="entry name" value="SDO1/SBDS_central"/>
</dbReference>
<protein>
    <recommendedName>
        <fullName evidence="13">Ribosome maturation protein SBDS</fullName>
    </recommendedName>
</protein>
<dbReference type="AlphaFoldDB" id="A0A7S0RQT6"/>
<proteinExistence type="inferred from homology"/>
<comment type="subcellular location">
    <subcellularLocation>
        <location evidence="2">Cytoplasm</location>
    </subcellularLocation>
    <subcellularLocation>
        <location evidence="1">Nucleus</location>
    </subcellularLocation>
</comment>
<feature type="compositionally biased region" description="Low complexity" evidence="8">
    <location>
        <begin position="258"/>
        <end position="310"/>
    </location>
</feature>
<dbReference type="GO" id="GO:0042256">
    <property type="term" value="P:cytosolic ribosome assembly"/>
    <property type="evidence" value="ECO:0007669"/>
    <property type="project" value="InterPro"/>
</dbReference>
<dbReference type="InterPro" id="IPR046928">
    <property type="entry name" value="SDO1/SBDS_C"/>
</dbReference>
<dbReference type="NCBIfam" id="TIGR00291">
    <property type="entry name" value="RNA_SBDS"/>
    <property type="match status" value="1"/>
</dbReference>
<sequence>MGSRGVFQPVGQKRLTNIAVVRLKKGGQRFEIACYKNKVGDWRSGVEKDLDEVLQTTTVFHNVGKGVLAKEKDLQASFGTTDPKAICLEILARGELQVGEEERKMQFDNLFKDVAGVLVDKCVNPETGRPYTLAMIERALRDVHFNIDPKRSAKQQALEALPMLQQKFPIQRARMRLKLTVPLDNQQDLMECLDRHDATLEGSDATQTQFSANVLVDPGVFRELHTFMQATTKGRGRVEVVSFAVTAEGATAEEFAASATTHASTTSTTSASQNVISSPSHAAAAPMSAATTSQQLPMASPGKRAPAARGAGAGADAGSSGGEVVYARGPIAGIPEAHASRKERFAELDNLQPGWEVELKSKGDTVEAVFYAPGSGECVGAYANARRMALAASKAAKGGQ</sequence>
<dbReference type="InterPro" id="IPR036786">
    <property type="entry name" value="Ribosome_mat_SBDS_N_sf"/>
</dbReference>
<dbReference type="Gene3D" id="3.30.1250.10">
    <property type="entry name" value="Ribosome maturation protein SBDS, N-terminal domain"/>
    <property type="match status" value="1"/>
</dbReference>
<reference evidence="12" key="1">
    <citation type="submission" date="2021-01" db="EMBL/GenBank/DDBJ databases">
        <authorList>
            <person name="Corre E."/>
            <person name="Pelletier E."/>
            <person name="Niang G."/>
            <person name="Scheremetjew M."/>
            <person name="Finn R."/>
            <person name="Kale V."/>
            <person name="Holt S."/>
            <person name="Cochrane G."/>
            <person name="Meng A."/>
            <person name="Brown T."/>
            <person name="Cohen L."/>
        </authorList>
    </citation>
    <scope>NUCLEOTIDE SEQUENCE</scope>
    <source>
        <strain evidence="12">SAG 11-49</strain>
    </source>
</reference>
<feature type="domain" description="Ribosome maturation protein SDO1/SBDS central" evidence="10">
    <location>
        <begin position="112"/>
        <end position="173"/>
    </location>
</feature>
<dbReference type="Gene3D" id="1.10.10.900">
    <property type="entry name" value="SBDS protein C-terminal domain, subdomain 1"/>
    <property type="match status" value="1"/>
</dbReference>
<evidence type="ECO:0000256" key="5">
    <source>
        <dbReference type="ARBA" id="ARBA00022517"/>
    </source>
</evidence>
<feature type="domain" description="Ribosome maturation protein SDO1/SBDS C-terminal" evidence="11">
    <location>
        <begin position="175"/>
        <end position="242"/>
    </location>
</feature>
<evidence type="ECO:0008006" key="13">
    <source>
        <dbReference type="Google" id="ProtNLM"/>
    </source>
</evidence>
<evidence type="ECO:0000256" key="1">
    <source>
        <dbReference type="ARBA" id="ARBA00004123"/>
    </source>
</evidence>
<dbReference type="InterPro" id="IPR002140">
    <property type="entry name" value="Sdo1/SBDS"/>
</dbReference>
<evidence type="ECO:0000259" key="9">
    <source>
        <dbReference type="Pfam" id="PF01172"/>
    </source>
</evidence>
<keyword evidence="5" id="KW-0690">Ribosome biogenesis</keyword>
<dbReference type="FunFam" id="3.30.1250.10:FF:000001">
    <property type="entry name" value="SBDS, ribosome maturation factor"/>
    <property type="match status" value="1"/>
</dbReference>
<dbReference type="Pfam" id="PF01172">
    <property type="entry name" value="SBDS_N"/>
    <property type="match status" value="1"/>
</dbReference>
<evidence type="ECO:0000256" key="6">
    <source>
        <dbReference type="ARBA" id="ARBA00023242"/>
    </source>
</evidence>
<dbReference type="PANTHER" id="PTHR10927">
    <property type="entry name" value="RIBOSOME MATURATION PROTEIN SBDS"/>
    <property type="match status" value="1"/>
</dbReference>